<dbReference type="Gene3D" id="1.10.287.130">
    <property type="match status" value="1"/>
</dbReference>
<dbReference type="Pfam" id="PF02518">
    <property type="entry name" value="HATPase_c"/>
    <property type="match status" value="1"/>
</dbReference>
<dbReference type="InterPro" id="IPR017055">
    <property type="entry name" value="Sig_transdc_His_kinase_DctB"/>
</dbReference>
<dbReference type="RefSeq" id="WP_025904077.1">
    <property type="nucleotide sequence ID" value="NZ_ATMJ01000030.1"/>
</dbReference>
<dbReference type="eggNOG" id="COG4191">
    <property type="taxonomic scope" value="Bacteria"/>
</dbReference>
<dbReference type="Gene3D" id="6.10.250.3020">
    <property type="match status" value="1"/>
</dbReference>
<evidence type="ECO:0000256" key="13">
    <source>
        <dbReference type="SAM" id="Phobius"/>
    </source>
</evidence>
<dbReference type="PIRSF" id="PIRSF036431">
    <property type="entry name" value="STHK_DctB"/>
    <property type="match status" value="1"/>
</dbReference>
<dbReference type="PANTHER" id="PTHR43065">
    <property type="entry name" value="SENSOR HISTIDINE KINASE"/>
    <property type="match status" value="1"/>
</dbReference>
<sequence>MVQEENNTSQGNSFFNFSRKSLLLAVCLIFFVLAANLLSYHYLVPRLLGQAQSDIHRSLQRKINTFERNLDKYRYLPLTLAMDSDLQNYLLSPQNYPYENISQKLKNISHAIGADQVFLASQSGIIVASEQTSGPNALRGHDITFRPYFSQAVTGQVMAFYAVGTTQNMPGYYLSTRMSVAGKNIGLLALKINMDHLFIPDAPLSEPLALSDAAGIIISSNIPGWKYHTFSETGADSLRAVENTRQFGGYKITPLPDIRVSICGDDLRLMSVRGETFITARADIPGTSMYLTGMASASPVFRNVWLRIALLDSILTSIIFFGYLVSQRMKLVRKIAENNDAIRNAYGQLEVLVAERSRELQNKNIELEKEISERLGFEERERNLQKELIRTEKLAVIGQLSAGLAHEINQPLAAIRAYSENTIIFLQRGNLQATQDNLLRITALVERIGSLTGQLRSFARPSDESVSQVRLSRCIDNVLMLLKHRLEKKHIVIHKDVQSTGIYAECNGLRLEQVLINLLANAIDVLDNRESPVISVRLFRFFSEAIIEVTDNGPGLSDDIIDHIFEPFFTTKTTTGLGLGLAISADIIKGFNGSLSADNLSQGGARFTIRLQLSPEQQEDLIG</sequence>
<dbReference type="SUPFAM" id="SSF55874">
    <property type="entry name" value="ATPase domain of HSP90 chaperone/DNA topoisomerase II/histidine kinase"/>
    <property type="match status" value="1"/>
</dbReference>
<keyword evidence="10" id="KW-0067">ATP-binding</keyword>
<accession>A0A085JMB6</accession>
<gene>
    <name evidence="15" type="ORF">GTPT_0711</name>
</gene>
<dbReference type="AlphaFoldDB" id="A0A085JMB6"/>
<evidence type="ECO:0000256" key="3">
    <source>
        <dbReference type="ARBA" id="ARBA00012438"/>
    </source>
</evidence>
<evidence type="ECO:0000256" key="10">
    <source>
        <dbReference type="ARBA" id="ARBA00022840"/>
    </source>
</evidence>
<keyword evidence="9" id="KW-0418">Kinase</keyword>
<evidence type="ECO:0000256" key="5">
    <source>
        <dbReference type="ARBA" id="ARBA00022553"/>
    </source>
</evidence>
<dbReference type="GO" id="GO:0005886">
    <property type="term" value="C:plasma membrane"/>
    <property type="evidence" value="ECO:0007669"/>
    <property type="project" value="UniProtKB-SubCell"/>
</dbReference>
<dbReference type="Gene3D" id="3.30.565.10">
    <property type="entry name" value="Histidine kinase-like ATPase, C-terminal domain"/>
    <property type="match status" value="1"/>
</dbReference>
<dbReference type="SMART" id="SM00388">
    <property type="entry name" value="HisKA"/>
    <property type="match status" value="1"/>
</dbReference>
<dbReference type="GO" id="GO:0000155">
    <property type="term" value="F:phosphorelay sensor kinase activity"/>
    <property type="evidence" value="ECO:0007669"/>
    <property type="project" value="InterPro"/>
</dbReference>
<evidence type="ECO:0000256" key="1">
    <source>
        <dbReference type="ARBA" id="ARBA00000085"/>
    </source>
</evidence>
<dbReference type="InterPro" id="IPR036890">
    <property type="entry name" value="HATPase_C_sf"/>
</dbReference>
<feature type="domain" description="Histidine kinase" evidence="14">
    <location>
        <begin position="403"/>
        <end position="615"/>
    </location>
</feature>
<dbReference type="InterPro" id="IPR036097">
    <property type="entry name" value="HisK_dim/P_sf"/>
</dbReference>
<evidence type="ECO:0000256" key="11">
    <source>
        <dbReference type="ARBA" id="ARBA00022989"/>
    </source>
</evidence>
<evidence type="ECO:0000313" key="15">
    <source>
        <dbReference type="EMBL" id="KFD21612.1"/>
    </source>
</evidence>
<comment type="catalytic activity">
    <reaction evidence="1">
        <text>ATP + protein L-histidine = ADP + protein N-phospho-L-histidine.</text>
        <dbReference type="EC" id="2.7.13.3"/>
    </reaction>
</comment>
<comment type="caution">
    <text evidence="15">The sequence shown here is derived from an EMBL/GenBank/DDBJ whole genome shotgun (WGS) entry which is preliminary data.</text>
</comment>
<reference evidence="15 16" key="1">
    <citation type="submission" date="2014-05" db="EMBL/GenBank/DDBJ databases">
        <title>ATOL: Assembling a taxonomically balanced genome-scale reconstruction of the evolutionary history of the Enterobacteriaceae.</title>
        <authorList>
            <person name="Plunkett G.III."/>
            <person name="Neeno-Eckwall E.C."/>
            <person name="Glasner J.D."/>
            <person name="Perna N.T."/>
        </authorList>
    </citation>
    <scope>NUCLEOTIDE SEQUENCE [LARGE SCALE GENOMIC DNA]</scope>
    <source>
        <strain evidence="15 16">ATCC 33301</strain>
    </source>
</reference>
<keyword evidence="12" id="KW-0902">Two-component regulatory system</keyword>
<dbReference type="InterPro" id="IPR029151">
    <property type="entry name" value="Sensor-like_sf"/>
</dbReference>
<dbReference type="SUPFAM" id="SSF47384">
    <property type="entry name" value="Homodimeric domain of signal transducing histidine kinase"/>
    <property type="match status" value="1"/>
</dbReference>
<dbReference type="EMBL" id="JMPR01000013">
    <property type="protein sequence ID" value="KFD21612.1"/>
    <property type="molecule type" value="Genomic_DNA"/>
</dbReference>
<organism evidence="15 16">
    <name type="scientific">Tatumella ptyseos ATCC 33301</name>
    <dbReference type="NCBI Taxonomy" id="1005995"/>
    <lineage>
        <taxon>Bacteria</taxon>
        <taxon>Pseudomonadati</taxon>
        <taxon>Pseudomonadota</taxon>
        <taxon>Gammaproteobacteria</taxon>
        <taxon>Enterobacterales</taxon>
        <taxon>Erwiniaceae</taxon>
        <taxon>Tatumella</taxon>
    </lineage>
</organism>
<dbReference type="Gene3D" id="3.30.450.20">
    <property type="entry name" value="PAS domain"/>
    <property type="match status" value="2"/>
</dbReference>
<dbReference type="InterPro" id="IPR004358">
    <property type="entry name" value="Sig_transdc_His_kin-like_C"/>
</dbReference>
<keyword evidence="4" id="KW-1003">Cell membrane</keyword>
<dbReference type="PANTHER" id="PTHR43065:SF46">
    <property type="entry name" value="C4-DICARBOXYLATE TRANSPORT SENSOR PROTEIN DCTB"/>
    <property type="match status" value="1"/>
</dbReference>
<keyword evidence="7 13" id="KW-0812">Transmembrane</keyword>
<evidence type="ECO:0000313" key="16">
    <source>
        <dbReference type="Proteomes" id="UP000028602"/>
    </source>
</evidence>
<protein>
    <recommendedName>
        <fullName evidence="3">histidine kinase</fullName>
        <ecNumber evidence="3">2.7.13.3</ecNumber>
    </recommendedName>
</protein>
<dbReference type="EC" id="2.7.13.3" evidence="3"/>
<keyword evidence="11 13" id="KW-1133">Transmembrane helix</keyword>
<dbReference type="Proteomes" id="UP000028602">
    <property type="component" value="Unassembled WGS sequence"/>
</dbReference>
<keyword evidence="5" id="KW-0597">Phosphoprotein</keyword>
<dbReference type="OrthoDB" id="9772100at2"/>
<comment type="subcellular location">
    <subcellularLocation>
        <location evidence="2">Cell membrane</location>
        <topology evidence="2">Multi-pass membrane protein</topology>
    </subcellularLocation>
</comment>
<keyword evidence="6" id="KW-0808">Transferase</keyword>
<proteinExistence type="predicted"/>
<keyword evidence="16" id="KW-1185">Reference proteome</keyword>
<evidence type="ECO:0000259" key="14">
    <source>
        <dbReference type="PROSITE" id="PS50109"/>
    </source>
</evidence>
<dbReference type="InterPro" id="IPR003661">
    <property type="entry name" value="HisK_dim/P_dom"/>
</dbReference>
<evidence type="ECO:0000256" key="8">
    <source>
        <dbReference type="ARBA" id="ARBA00022741"/>
    </source>
</evidence>
<evidence type="ECO:0000256" key="4">
    <source>
        <dbReference type="ARBA" id="ARBA00022475"/>
    </source>
</evidence>
<dbReference type="Pfam" id="PF00512">
    <property type="entry name" value="HisKA"/>
    <property type="match status" value="1"/>
</dbReference>
<dbReference type="CDD" id="cd00082">
    <property type="entry name" value="HisKA"/>
    <property type="match status" value="1"/>
</dbReference>
<keyword evidence="8" id="KW-0547">Nucleotide-binding</keyword>
<dbReference type="InterPro" id="IPR003594">
    <property type="entry name" value="HATPase_dom"/>
</dbReference>
<dbReference type="CDD" id="cd00075">
    <property type="entry name" value="HATPase"/>
    <property type="match status" value="1"/>
</dbReference>
<dbReference type="GO" id="GO:0005524">
    <property type="term" value="F:ATP binding"/>
    <property type="evidence" value="ECO:0007669"/>
    <property type="project" value="UniProtKB-KW"/>
</dbReference>
<feature type="transmembrane region" description="Helical" evidence="13">
    <location>
        <begin position="21"/>
        <end position="43"/>
    </location>
</feature>
<dbReference type="PROSITE" id="PS50109">
    <property type="entry name" value="HIS_KIN"/>
    <property type="match status" value="1"/>
</dbReference>
<evidence type="ECO:0000256" key="12">
    <source>
        <dbReference type="ARBA" id="ARBA00023012"/>
    </source>
</evidence>
<dbReference type="InterPro" id="IPR005467">
    <property type="entry name" value="His_kinase_dom"/>
</dbReference>
<dbReference type="SUPFAM" id="SSF103190">
    <property type="entry name" value="Sensory domain-like"/>
    <property type="match status" value="1"/>
</dbReference>
<evidence type="ECO:0000256" key="7">
    <source>
        <dbReference type="ARBA" id="ARBA00022692"/>
    </source>
</evidence>
<feature type="transmembrane region" description="Helical" evidence="13">
    <location>
        <begin position="304"/>
        <end position="325"/>
    </location>
</feature>
<dbReference type="PRINTS" id="PR00344">
    <property type="entry name" value="BCTRLSENSOR"/>
</dbReference>
<keyword evidence="13" id="KW-0472">Membrane</keyword>
<dbReference type="SMART" id="SM00387">
    <property type="entry name" value="HATPase_c"/>
    <property type="match status" value="1"/>
</dbReference>
<evidence type="ECO:0000256" key="9">
    <source>
        <dbReference type="ARBA" id="ARBA00022777"/>
    </source>
</evidence>
<evidence type="ECO:0000256" key="2">
    <source>
        <dbReference type="ARBA" id="ARBA00004651"/>
    </source>
</evidence>
<evidence type="ECO:0000256" key="6">
    <source>
        <dbReference type="ARBA" id="ARBA00022679"/>
    </source>
</evidence>
<name>A0A085JMB6_9GAMM</name>